<accession>K0RR36</accession>
<dbReference type="PANTHER" id="PTHR10426">
    <property type="entry name" value="STRICTOSIDINE SYNTHASE-RELATED"/>
    <property type="match status" value="1"/>
</dbReference>
<dbReference type="OMA" id="RGMIIRY"/>
<sequence>MTLLHAGFVLAPLVLCLAFQIFYEYLLPYGPAVDIPPNRRPTTSDVDTSNESLRLSPRGKLTKIYERFEYDGRVAEPLLIGPETIFFDSSGKMFAINERSNLISITDIRPQDSGNSGDQSVMYGTVKEEAYLGVGRQLSGKFDSRGCLYFSDVIVGLARICNKQGKFGHVEQVCSRVRRGDTWSSVNYVDDIDIDAKSGHVYFTAATDTLVDRHPFSRQWDLLYASKLEGLSGRRTGLLLRYKPETNEVDVLAEDVAFANGVAISREGTHVLYTSTFEARVFKLSLTTGVKEELLVGQLPGLVDGTDCSHRTGLCYAAIPATLPALPKFVMTLPSSFGIIVRTFLLMLPRSLSPKQDPYAAVAEFHPGDLDTAAYVTRLWQDPDGKDISMVTGVTVHGERVYIGTLNGNYIGVLNLRDD</sequence>
<keyword evidence="2" id="KW-0597">Phosphoprotein</keyword>
<dbReference type="AlphaFoldDB" id="K0RR36"/>
<keyword evidence="7" id="KW-1185">Reference proteome</keyword>
<name>K0RR36_THAOC</name>
<keyword evidence="3" id="KW-0325">Glycoprotein</keyword>
<organism evidence="6 7">
    <name type="scientific">Thalassiosira oceanica</name>
    <name type="common">Marine diatom</name>
    <dbReference type="NCBI Taxonomy" id="159749"/>
    <lineage>
        <taxon>Eukaryota</taxon>
        <taxon>Sar</taxon>
        <taxon>Stramenopiles</taxon>
        <taxon>Ochrophyta</taxon>
        <taxon>Bacillariophyta</taxon>
        <taxon>Coscinodiscophyceae</taxon>
        <taxon>Thalassiosirophycidae</taxon>
        <taxon>Thalassiosirales</taxon>
        <taxon>Thalassiosiraceae</taxon>
        <taxon>Thalassiosira</taxon>
    </lineage>
</organism>
<dbReference type="InterPro" id="IPR018119">
    <property type="entry name" value="Strictosidine_synth_cons-reg"/>
</dbReference>
<evidence type="ECO:0000256" key="3">
    <source>
        <dbReference type="ARBA" id="ARBA00023180"/>
    </source>
</evidence>
<dbReference type="GO" id="GO:0016787">
    <property type="term" value="F:hydrolase activity"/>
    <property type="evidence" value="ECO:0007669"/>
    <property type="project" value="TreeGrafter"/>
</dbReference>
<evidence type="ECO:0000256" key="2">
    <source>
        <dbReference type="ARBA" id="ARBA00022553"/>
    </source>
</evidence>
<dbReference type="PANTHER" id="PTHR10426:SF88">
    <property type="entry name" value="ADIPOCYTE PLASMA MEMBRANE-ASSOCIATED PROTEIN HEMOMUCIN-RELATED"/>
    <property type="match status" value="1"/>
</dbReference>
<dbReference type="SUPFAM" id="SSF63829">
    <property type="entry name" value="Calcium-dependent phosphotriesterase"/>
    <property type="match status" value="1"/>
</dbReference>
<evidence type="ECO:0000256" key="4">
    <source>
        <dbReference type="SAM" id="SignalP"/>
    </source>
</evidence>
<feature type="chain" id="PRO_5030173013" description="Strictosidine synthase conserved region domain-containing protein" evidence="4">
    <location>
        <begin position="19"/>
        <end position="419"/>
    </location>
</feature>
<dbReference type="Pfam" id="PF03088">
    <property type="entry name" value="Str_synth"/>
    <property type="match status" value="1"/>
</dbReference>
<protein>
    <recommendedName>
        <fullName evidence="5">Strictosidine synthase conserved region domain-containing protein</fullName>
    </recommendedName>
</protein>
<dbReference type="Gene3D" id="2.120.10.30">
    <property type="entry name" value="TolB, C-terminal domain"/>
    <property type="match status" value="1"/>
</dbReference>
<gene>
    <name evidence="6" type="ORF">THAOC_23968</name>
</gene>
<dbReference type="Proteomes" id="UP000266841">
    <property type="component" value="Unassembled WGS sequence"/>
</dbReference>
<dbReference type="eggNOG" id="KOG1520">
    <property type="taxonomic scope" value="Eukaryota"/>
</dbReference>
<evidence type="ECO:0000313" key="6">
    <source>
        <dbReference type="EMBL" id="EJK56193.1"/>
    </source>
</evidence>
<dbReference type="InterPro" id="IPR011042">
    <property type="entry name" value="6-blade_b-propeller_TolB-like"/>
</dbReference>
<comment type="similarity">
    <text evidence="1">Belongs to the strictosidine synthase family.</text>
</comment>
<dbReference type="EMBL" id="AGNL01032170">
    <property type="protein sequence ID" value="EJK56193.1"/>
    <property type="molecule type" value="Genomic_DNA"/>
</dbReference>
<evidence type="ECO:0000259" key="5">
    <source>
        <dbReference type="Pfam" id="PF03088"/>
    </source>
</evidence>
<proteinExistence type="inferred from homology"/>
<evidence type="ECO:0000313" key="7">
    <source>
        <dbReference type="Proteomes" id="UP000266841"/>
    </source>
</evidence>
<reference evidence="6 7" key="1">
    <citation type="journal article" date="2012" name="Genome Biol.">
        <title>Genome and low-iron response of an oceanic diatom adapted to chronic iron limitation.</title>
        <authorList>
            <person name="Lommer M."/>
            <person name="Specht M."/>
            <person name="Roy A.S."/>
            <person name="Kraemer L."/>
            <person name="Andreson R."/>
            <person name="Gutowska M.A."/>
            <person name="Wolf J."/>
            <person name="Bergner S.V."/>
            <person name="Schilhabel M.B."/>
            <person name="Klostermeier U.C."/>
            <person name="Beiko R.G."/>
            <person name="Rosenstiel P."/>
            <person name="Hippler M."/>
            <person name="Laroche J."/>
        </authorList>
    </citation>
    <scope>NUCLEOTIDE SEQUENCE [LARGE SCALE GENOMIC DNA]</scope>
    <source>
        <strain evidence="6 7">CCMP1005</strain>
    </source>
</reference>
<evidence type="ECO:0000256" key="1">
    <source>
        <dbReference type="ARBA" id="ARBA00009191"/>
    </source>
</evidence>
<feature type="domain" description="Strictosidine synthase conserved region" evidence="5">
    <location>
        <begin position="190"/>
        <end position="283"/>
    </location>
</feature>
<dbReference type="OrthoDB" id="5307922at2759"/>
<keyword evidence="4" id="KW-0732">Signal</keyword>
<comment type="caution">
    <text evidence="6">The sequence shown here is derived from an EMBL/GenBank/DDBJ whole genome shotgun (WGS) entry which is preliminary data.</text>
</comment>
<feature type="signal peptide" evidence="4">
    <location>
        <begin position="1"/>
        <end position="18"/>
    </location>
</feature>
<dbReference type="GO" id="GO:0012505">
    <property type="term" value="C:endomembrane system"/>
    <property type="evidence" value="ECO:0007669"/>
    <property type="project" value="TreeGrafter"/>
</dbReference>